<dbReference type="SUPFAM" id="SSF51735">
    <property type="entry name" value="NAD(P)-binding Rossmann-fold domains"/>
    <property type="match status" value="1"/>
</dbReference>
<comment type="similarity">
    <text evidence="1 3">Belongs to the short-chain dehydrogenases/reductases (SDR) family.</text>
</comment>
<dbReference type="PRINTS" id="PR00081">
    <property type="entry name" value="GDHRDH"/>
</dbReference>
<evidence type="ECO:0000313" key="5">
    <source>
        <dbReference type="Proteomes" id="UP000031167"/>
    </source>
</evidence>
<proteinExistence type="inferred from homology"/>
<organism evidence="4 5">
    <name type="scientific">Chryseobacterium taiwanense</name>
    <dbReference type="NCBI Taxonomy" id="363331"/>
    <lineage>
        <taxon>Bacteria</taxon>
        <taxon>Pseudomonadati</taxon>
        <taxon>Bacteroidota</taxon>
        <taxon>Flavobacteriia</taxon>
        <taxon>Flavobacteriales</taxon>
        <taxon>Weeksellaceae</taxon>
        <taxon>Chryseobacterium group</taxon>
        <taxon>Chryseobacterium</taxon>
    </lineage>
</organism>
<dbReference type="Gene3D" id="3.40.50.720">
    <property type="entry name" value="NAD(P)-binding Rossmann-like Domain"/>
    <property type="match status" value="1"/>
</dbReference>
<dbReference type="InterPro" id="IPR002347">
    <property type="entry name" value="SDR_fam"/>
</dbReference>
<evidence type="ECO:0000256" key="2">
    <source>
        <dbReference type="ARBA" id="ARBA00023002"/>
    </source>
</evidence>
<dbReference type="PANTHER" id="PTHR44196">
    <property type="entry name" value="DEHYDROGENASE/REDUCTASE SDR FAMILY MEMBER 7B"/>
    <property type="match status" value="1"/>
</dbReference>
<reference evidence="4 5" key="1">
    <citation type="submission" date="2014-12" db="EMBL/GenBank/DDBJ databases">
        <title>Genome sequencing of Chryseobacterium taiwanense TPW19.</title>
        <authorList>
            <person name="Tan P.W."/>
            <person name="Chan K.-G."/>
        </authorList>
    </citation>
    <scope>NUCLEOTIDE SEQUENCE [LARGE SCALE GENOMIC DNA]</scope>
    <source>
        <strain evidence="4 5">TPW19</strain>
    </source>
</reference>
<dbReference type="Proteomes" id="UP000031167">
    <property type="component" value="Unassembled WGS sequence"/>
</dbReference>
<name>A0A0B4D2C5_9FLAO</name>
<dbReference type="InterPro" id="IPR036291">
    <property type="entry name" value="NAD(P)-bd_dom_sf"/>
</dbReference>
<keyword evidence="2" id="KW-0560">Oxidoreductase</keyword>
<dbReference type="AlphaFoldDB" id="A0A0B4D2C5"/>
<dbReference type="PANTHER" id="PTHR44196:SF1">
    <property type="entry name" value="DEHYDROGENASE_REDUCTASE SDR FAMILY MEMBER 7B"/>
    <property type="match status" value="1"/>
</dbReference>
<dbReference type="STRING" id="363331.RM51_11145"/>
<dbReference type="GO" id="GO:0016020">
    <property type="term" value="C:membrane"/>
    <property type="evidence" value="ECO:0007669"/>
    <property type="project" value="TreeGrafter"/>
</dbReference>
<dbReference type="InterPro" id="IPR020904">
    <property type="entry name" value="Sc_DH/Rdtase_CS"/>
</dbReference>
<dbReference type="RefSeq" id="WP_039369133.1">
    <property type="nucleotide sequence ID" value="NZ_JWTA01000008.1"/>
</dbReference>
<evidence type="ECO:0000313" key="4">
    <source>
        <dbReference type="EMBL" id="KIC62737.1"/>
    </source>
</evidence>
<dbReference type="GO" id="GO:0016491">
    <property type="term" value="F:oxidoreductase activity"/>
    <property type="evidence" value="ECO:0007669"/>
    <property type="project" value="UniProtKB-KW"/>
</dbReference>
<comment type="caution">
    <text evidence="4">The sequence shown here is derived from an EMBL/GenBank/DDBJ whole genome shotgun (WGS) entry which is preliminary data.</text>
</comment>
<dbReference type="OrthoDB" id="9810734at2"/>
<evidence type="ECO:0000256" key="3">
    <source>
        <dbReference type="RuleBase" id="RU000363"/>
    </source>
</evidence>
<dbReference type="EMBL" id="JWTA01000008">
    <property type="protein sequence ID" value="KIC62737.1"/>
    <property type="molecule type" value="Genomic_DNA"/>
</dbReference>
<sequence>MKTTGNTIFISGGSAGIGLAIAKKLSDAGNKIIINGRSEERLQKALAELKDAVAIQGDLSVEADRIRIAEDLKTNHADVNIIINNAGAAFGYLLSETTNAHEKALIEMNTNYFAIIHFTELMLPHLLAKEEAAVVNISSIAVHRSHKFLPTYSASKAALHSYTTALRQTYEEQKNLQVYEVYPPLVNTEFSAEIGGAAGIPASEVADELFIGLENNLFDIPVGDTKIYAHAIGEAMEKLLHA</sequence>
<dbReference type="PRINTS" id="PR00080">
    <property type="entry name" value="SDRFAMILY"/>
</dbReference>
<protein>
    <submittedName>
        <fullName evidence="4">Short-chain dehydrogenase</fullName>
    </submittedName>
</protein>
<dbReference type="Pfam" id="PF00106">
    <property type="entry name" value="adh_short"/>
    <property type="match status" value="1"/>
</dbReference>
<keyword evidence="5" id="KW-1185">Reference proteome</keyword>
<gene>
    <name evidence="4" type="ORF">RM51_11145</name>
</gene>
<accession>A0A0B4D2C5</accession>
<evidence type="ECO:0000256" key="1">
    <source>
        <dbReference type="ARBA" id="ARBA00006484"/>
    </source>
</evidence>
<dbReference type="PROSITE" id="PS00061">
    <property type="entry name" value="ADH_SHORT"/>
    <property type="match status" value="1"/>
</dbReference>